<feature type="transmembrane region" description="Helical" evidence="9">
    <location>
        <begin position="12"/>
        <end position="30"/>
    </location>
</feature>
<feature type="active site" evidence="9">
    <location>
        <position position="142"/>
    </location>
</feature>
<evidence type="ECO:0000256" key="9">
    <source>
        <dbReference type="HAMAP-Rule" id="MF_00161"/>
    </source>
</evidence>
<comment type="pathway">
    <text evidence="9">Protein modification; lipoprotein biosynthesis (signal peptide cleavage).</text>
</comment>
<accession>A0ABP8ENI0</accession>
<comment type="similarity">
    <text evidence="1 9 10">Belongs to the peptidase A8 family.</text>
</comment>
<keyword evidence="4 9" id="KW-0812">Transmembrane</keyword>
<dbReference type="RefSeq" id="WP_236863076.1">
    <property type="nucleotide sequence ID" value="NZ_BAABAZ010000012.1"/>
</dbReference>
<evidence type="ECO:0000256" key="4">
    <source>
        <dbReference type="ARBA" id="ARBA00022692"/>
    </source>
</evidence>
<comment type="catalytic activity">
    <reaction evidence="9">
        <text>Release of signal peptides from bacterial membrane prolipoproteins. Hydrolyzes -Xaa-Yaa-Zaa-|-(S,diacylglyceryl)Cys-, in which Xaa is hydrophobic (preferably Leu), and Yaa (Ala or Ser) and Zaa (Gly or Ala) have small, neutral side chains.</text>
        <dbReference type="EC" id="3.4.23.36"/>
    </reaction>
</comment>
<name>A0ABP8ENI0_9MICO</name>
<sequence length="182" mass="19405">MSSAPTTRRRSVLIGVLFAIAVVVVVIDQATKQIAIVLLEGRPAIPVLGELAGFTFYRNPGAAFGMGENATWLFAVIAVAVFVGILIAMRRLGSRIWAWGLGLLLGGLTGNLIDRLFRPPGFMHGAVVDFIDLNFFICNVADIAISAAAVLIVLATLRGIGLDGSRDGDRRESNDLDAKEQV</sequence>
<evidence type="ECO:0000313" key="12">
    <source>
        <dbReference type="Proteomes" id="UP001501586"/>
    </source>
</evidence>
<evidence type="ECO:0000256" key="10">
    <source>
        <dbReference type="RuleBase" id="RU004181"/>
    </source>
</evidence>
<comment type="subcellular location">
    <subcellularLocation>
        <location evidence="9">Cell membrane</location>
        <topology evidence="9">Multi-pass membrane protein</topology>
    </subcellularLocation>
</comment>
<keyword evidence="5 9" id="KW-0064">Aspartyl protease</keyword>
<dbReference type="InterPro" id="IPR001872">
    <property type="entry name" value="Peptidase_A8"/>
</dbReference>
<dbReference type="PRINTS" id="PR00781">
    <property type="entry name" value="LIPOSIGPTASE"/>
</dbReference>
<evidence type="ECO:0000313" key="11">
    <source>
        <dbReference type="EMBL" id="GAA4285283.1"/>
    </source>
</evidence>
<dbReference type="EC" id="3.4.23.36" evidence="9"/>
<dbReference type="PANTHER" id="PTHR33695">
    <property type="entry name" value="LIPOPROTEIN SIGNAL PEPTIDASE"/>
    <property type="match status" value="1"/>
</dbReference>
<feature type="transmembrane region" description="Helical" evidence="9">
    <location>
        <begin position="133"/>
        <end position="157"/>
    </location>
</feature>
<evidence type="ECO:0000256" key="1">
    <source>
        <dbReference type="ARBA" id="ARBA00006139"/>
    </source>
</evidence>
<feature type="active site" evidence="9">
    <location>
        <position position="129"/>
    </location>
</feature>
<comment type="function">
    <text evidence="9">This protein specifically catalyzes the removal of signal peptides from prolipoproteins.</text>
</comment>
<reference evidence="12" key="1">
    <citation type="journal article" date="2019" name="Int. J. Syst. Evol. Microbiol.">
        <title>The Global Catalogue of Microorganisms (GCM) 10K type strain sequencing project: providing services to taxonomists for standard genome sequencing and annotation.</title>
        <authorList>
            <consortium name="The Broad Institute Genomics Platform"/>
            <consortium name="The Broad Institute Genome Sequencing Center for Infectious Disease"/>
            <person name="Wu L."/>
            <person name="Ma J."/>
        </authorList>
    </citation>
    <scope>NUCLEOTIDE SEQUENCE [LARGE SCALE GENOMIC DNA]</scope>
    <source>
        <strain evidence="12">JCM 17458</strain>
    </source>
</reference>
<evidence type="ECO:0000256" key="7">
    <source>
        <dbReference type="ARBA" id="ARBA00022989"/>
    </source>
</evidence>
<keyword evidence="7 9" id="KW-1133">Transmembrane helix</keyword>
<keyword evidence="3 9" id="KW-0645">Protease</keyword>
<evidence type="ECO:0000256" key="3">
    <source>
        <dbReference type="ARBA" id="ARBA00022670"/>
    </source>
</evidence>
<proteinExistence type="inferred from homology"/>
<dbReference type="EMBL" id="BAABAZ010000012">
    <property type="protein sequence ID" value="GAA4285283.1"/>
    <property type="molecule type" value="Genomic_DNA"/>
</dbReference>
<evidence type="ECO:0000256" key="6">
    <source>
        <dbReference type="ARBA" id="ARBA00022801"/>
    </source>
</evidence>
<keyword evidence="2 9" id="KW-1003">Cell membrane</keyword>
<gene>
    <name evidence="9 11" type="primary">lspA</name>
    <name evidence="11" type="ORF">GCM10022261_28140</name>
</gene>
<evidence type="ECO:0000256" key="8">
    <source>
        <dbReference type="ARBA" id="ARBA00023136"/>
    </source>
</evidence>
<dbReference type="HAMAP" id="MF_00161">
    <property type="entry name" value="LspA"/>
    <property type="match status" value="1"/>
</dbReference>
<evidence type="ECO:0000256" key="5">
    <source>
        <dbReference type="ARBA" id="ARBA00022750"/>
    </source>
</evidence>
<keyword evidence="12" id="KW-1185">Reference proteome</keyword>
<feature type="transmembrane region" description="Helical" evidence="9">
    <location>
        <begin position="70"/>
        <end position="89"/>
    </location>
</feature>
<feature type="transmembrane region" description="Helical" evidence="9">
    <location>
        <begin position="96"/>
        <end position="113"/>
    </location>
</feature>
<dbReference type="Pfam" id="PF01252">
    <property type="entry name" value="Peptidase_A8"/>
    <property type="match status" value="1"/>
</dbReference>
<protein>
    <recommendedName>
        <fullName evidence="9">Lipoprotein signal peptidase</fullName>
        <ecNumber evidence="9">3.4.23.36</ecNumber>
    </recommendedName>
    <alternativeName>
        <fullName evidence="9">Prolipoprotein signal peptidase</fullName>
    </alternativeName>
    <alternativeName>
        <fullName evidence="9">Signal peptidase II</fullName>
        <shortName evidence="9">SPase II</shortName>
    </alternativeName>
</protein>
<organism evidence="11 12">
    <name type="scientific">Brevibacterium daeguense</name>
    <dbReference type="NCBI Taxonomy" id="909936"/>
    <lineage>
        <taxon>Bacteria</taxon>
        <taxon>Bacillati</taxon>
        <taxon>Actinomycetota</taxon>
        <taxon>Actinomycetes</taxon>
        <taxon>Micrococcales</taxon>
        <taxon>Brevibacteriaceae</taxon>
        <taxon>Brevibacterium</taxon>
    </lineage>
</organism>
<dbReference type="PANTHER" id="PTHR33695:SF1">
    <property type="entry name" value="LIPOPROTEIN SIGNAL PEPTIDASE"/>
    <property type="match status" value="1"/>
</dbReference>
<dbReference type="Proteomes" id="UP001501586">
    <property type="component" value="Unassembled WGS sequence"/>
</dbReference>
<keyword evidence="6 9" id="KW-0378">Hydrolase</keyword>
<comment type="caution">
    <text evidence="11">The sequence shown here is derived from an EMBL/GenBank/DDBJ whole genome shotgun (WGS) entry which is preliminary data.</text>
</comment>
<evidence type="ECO:0000256" key="2">
    <source>
        <dbReference type="ARBA" id="ARBA00022475"/>
    </source>
</evidence>
<keyword evidence="8 9" id="KW-0472">Membrane</keyword>